<reference evidence="1 2" key="1">
    <citation type="submission" date="2019-03" db="EMBL/GenBank/DDBJ databases">
        <title>Freshwater and sediment microbial communities from various areas in North America, analyzing microbe dynamics in response to fracking.</title>
        <authorList>
            <person name="Lamendella R."/>
        </authorList>
    </citation>
    <scope>NUCLEOTIDE SEQUENCE [LARGE SCALE GENOMIC DNA]</scope>
    <source>
        <strain evidence="1 2">175.2</strain>
    </source>
</reference>
<evidence type="ECO:0000313" key="1">
    <source>
        <dbReference type="EMBL" id="TCT33051.1"/>
    </source>
</evidence>
<comment type="caution">
    <text evidence="1">The sequence shown here is derived from an EMBL/GenBank/DDBJ whole genome shotgun (WGS) entry which is preliminary data.</text>
</comment>
<gene>
    <name evidence="1" type="ORF">EDC90_103513</name>
</gene>
<dbReference type="Proteomes" id="UP000295097">
    <property type="component" value="Unassembled WGS sequence"/>
</dbReference>
<dbReference type="EMBL" id="SMAR01000035">
    <property type="protein sequence ID" value="TCT33051.1"/>
    <property type="molecule type" value="Genomic_DNA"/>
</dbReference>
<keyword evidence="2" id="KW-1185">Reference proteome</keyword>
<name>A0A4R3NNH7_9HYPH</name>
<proteinExistence type="predicted"/>
<sequence>MSRKSGCLGQQVIGHPVSRVPCQDCPDGLCRQEMISSIANTGSARWRPSPSLIRDPNSQAEGPNIIYEVRCLPPRLVSERGPSAWAHPLEEGAIGFAVFNYGVYGARHLCRDRGVGLATQMSVVSVFRDVAFELVTKAVGSLENGSLAGHPERTTQAGSAASCRQRPWTEACARLSDLEKKTAERAEPKPADVWLARGRATETVYFRSATDPRSMTRQARTCISASS</sequence>
<evidence type="ECO:0000313" key="2">
    <source>
        <dbReference type="Proteomes" id="UP000295097"/>
    </source>
</evidence>
<protein>
    <submittedName>
        <fullName evidence="1">Uncharacterized protein</fullName>
    </submittedName>
</protein>
<accession>A0A4R3NNH7</accession>
<organism evidence="1 2">
    <name type="scientific">Martelella mediterranea</name>
    <dbReference type="NCBI Taxonomy" id="293089"/>
    <lineage>
        <taxon>Bacteria</taxon>
        <taxon>Pseudomonadati</taxon>
        <taxon>Pseudomonadota</taxon>
        <taxon>Alphaproteobacteria</taxon>
        <taxon>Hyphomicrobiales</taxon>
        <taxon>Aurantimonadaceae</taxon>
        <taxon>Martelella</taxon>
    </lineage>
</organism>
<dbReference type="AlphaFoldDB" id="A0A4R3NNH7"/>